<dbReference type="Proteomes" id="UP001528850">
    <property type="component" value="Unassembled WGS sequence"/>
</dbReference>
<dbReference type="Pfam" id="PF14907">
    <property type="entry name" value="NTP_transf_5"/>
    <property type="match status" value="1"/>
</dbReference>
<dbReference type="EMBL" id="JARJJS010000001">
    <property type="protein sequence ID" value="MDF4023593.1"/>
    <property type="molecule type" value="Genomic_DNA"/>
</dbReference>
<reference evidence="1 2" key="1">
    <citation type="journal article" date="2024" name="Curr. Microbiol.">
        <title>Luteibacter sahnii sp. nov., A Novel Yellow-Colored Xanthomonadin Pigment Producing Probiotic Bacterium from Healthy Rice Seed Microbiome.</title>
        <authorList>
            <person name="Jaiswal G."/>
            <person name="Rana R."/>
            <person name="Nayak P.K."/>
            <person name="Chouhan R."/>
            <person name="Gandhi S.G."/>
            <person name="Patel H.K."/>
            <person name="Patil P.B."/>
        </authorList>
    </citation>
    <scope>NUCLEOTIDE SEQUENCE [LARGE SCALE GENOMIC DNA]</scope>
    <source>
        <strain evidence="1 2">PPL201</strain>
    </source>
</reference>
<organism evidence="1 2">
    <name type="scientific">Luteibacter sahnii</name>
    <dbReference type="NCBI Taxonomy" id="3021977"/>
    <lineage>
        <taxon>Bacteria</taxon>
        <taxon>Pseudomonadati</taxon>
        <taxon>Pseudomonadota</taxon>
        <taxon>Gammaproteobacteria</taxon>
        <taxon>Lysobacterales</taxon>
        <taxon>Rhodanobacteraceae</taxon>
        <taxon>Luteibacter</taxon>
    </lineage>
</organism>
<protein>
    <submittedName>
        <fullName evidence="1">Nucleotidyltransferase family protein</fullName>
    </submittedName>
</protein>
<evidence type="ECO:0000313" key="1">
    <source>
        <dbReference type="EMBL" id="MDF4023593.1"/>
    </source>
</evidence>
<gene>
    <name evidence="1" type="ORF">P3W24_01205</name>
</gene>
<keyword evidence="2" id="KW-1185">Reference proteome</keyword>
<sequence>MLPPLERIRTDLHRTTEALADAVAHDGATATPEWDEGTWRIAAAVAVAHGVAPLLADRSSWPSRRWQAFLSAQRDHVASRQGRIATLLSRLDALARERGLPMMALKGSALHALGLYVAGERPMADIDLLVRPGDVEAAAALLRILGYEESFRQWKHGVFKPVGARPFAGFGEHRDTPVNIELHTCIQERLPVRTVDVTASVWPRDATPGMCPYPSLGALMTHLLLHAAGNVCGRSLRLLHLHDIAQLARRMPEAEWSVLWHGKEAPWWAYSPLRRVERHWPGRVPRAVLDRLRRECPIGLRRAADRQTLVRVSCSDLWLQRLPGIEWVRSPTDMATLLMQRIRPSRESRQERADMVRTQVWLQGQAWVRQGHLRRVMTALTRPVPRMDTLYVVRGAWDA</sequence>
<name>A0ABT6B6T0_9GAMM</name>
<evidence type="ECO:0000313" key="2">
    <source>
        <dbReference type="Proteomes" id="UP001528850"/>
    </source>
</evidence>
<accession>A0ABT6B6T0</accession>
<comment type="caution">
    <text evidence="1">The sequence shown here is derived from an EMBL/GenBank/DDBJ whole genome shotgun (WGS) entry which is preliminary data.</text>
</comment>
<dbReference type="InterPro" id="IPR039498">
    <property type="entry name" value="NTP_transf_5"/>
</dbReference>
<proteinExistence type="predicted"/>